<evidence type="ECO:0000313" key="9">
    <source>
        <dbReference type="Proteomes" id="UP000198625"/>
    </source>
</evidence>
<accession>A0A1H3QKZ6</accession>
<evidence type="ECO:0000256" key="4">
    <source>
        <dbReference type="ARBA" id="ARBA00022692"/>
    </source>
</evidence>
<dbReference type="InterPro" id="IPR003370">
    <property type="entry name" value="Chromate_transpt"/>
</dbReference>
<evidence type="ECO:0000256" key="5">
    <source>
        <dbReference type="ARBA" id="ARBA00022989"/>
    </source>
</evidence>
<comment type="similarity">
    <text evidence="2">Belongs to the chromate ion transporter (CHR) (TC 2.A.51) family.</text>
</comment>
<keyword evidence="9" id="KW-1185">Reference proteome</keyword>
<dbReference type="GO" id="GO:0015109">
    <property type="term" value="F:chromate transmembrane transporter activity"/>
    <property type="evidence" value="ECO:0007669"/>
    <property type="project" value="InterPro"/>
</dbReference>
<organism evidence="8 9">
    <name type="scientific">Proteiniborus ethanoligenes</name>
    <dbReference type="NCBI Taxonomy" id="415015"/>
    <lineage>
        <taxon>Bacteria</taxon>
        <taxon>Bacillati</taxon>
        <taxon>Bacillota</taxon>
        <taxon>Clostridia</taxon>
        <taxon>Eubacteriales</taxon>
        <taxon>Proteiniborus</taxon>
    </lineage>
</organism>
<feature type="transmembrane region" description="Helical" evidence="7">
    <location>
        <begin position="112"/>
        <end position="131"/>
    </location>
</feature>
<dbReference type="PANTHER" id="PTHR43663">
    <property type="entry name" value="CHROMATE TRANSPORT PROTEIN-RELATED"/>
    <property type="match status" value="1"/>
</dbReference>
<dbReference type="GO" id="GO:0005886">
    <property type="term" value="C:plasma membrane"/>
    <property type="evidence" value="ECO:0007669"/>
    <property type="project" value="UniProtKB-SubCell"/>
</dbReference>
<comment type="subcellular location">
    <subcellularLocation>
        <location evidence="1">Cell membrane</location>
        <topology evidence="1">Multi-pass membrane protein</topology>
    </subcellularLocation>
</comment>
<gene>
    <name evidence="8" type="ORF">SAMN05660462_01995</name>
</gene>
<name>A0A1H3QKZ6_9FIRM</name>
<feature type="transmembrane region" description="Helical" evidence="7">
    <location>
        <begin position="143"/>
        <end position="173"/>
    </location>
</feature>
<feature type="transmembrane region" description="Helical" evidence="7">
    <location>
        <begin position="78"/>
        <end position="100"/>
    </location>
</feature>
<dbReference type="STRING" id="415015.SAMN05660462_01995"/>
<feature type="transmembrane region" description="Helical" evidence="7">
    <location>
        <begin position="7"/>
        <end position="28"/>
    </location>
</feature>
<proteinExistence type="inferred from homology"/>
<dbReference type="RefSeq" id="WP_091730586.1">
    <property type="nucleotide sequence ID" value="NZ_FNQE01000021.1"/>
</dbReference>
<evidence type="ECO:0000256" key="3">
    <source>
        <dbReference type="ARBA" id="ARBA00022475"/>
    </source>
</evidence>
<keyword evidence="3" id="KW-1003">Cell membrane</keyword>
<reference evidence="9" key="1">
    <citation type="submission" date="2016-10" db="EMBL/GenBank/DDBJ databases">
        <authorList>
            <person name="Varghese N."/>
            <person name="Submissions S."/>
        </authorList>
    </citation>
    <scope>NUCLEOTIDE SEQUENCE [LARGE SCALE GENOMIC DNA]</scope>
    <source>
        <strain evidence="9">DSM 21650</strain>
    </source>
</reference>
<evidence type="ECO:0000256" key="7">
    <source>
        <dbReference type="SAM" id="Phobius"/>
    </source>
</evidence>
<dbReference type="OrthoDB" id="9788907at2"/>
<protein>
    <submittedName>
        <fullName evidence="8">Chromate transporter</fullName>
    </submittedName>
</protein>
<evidence type="ECO:0000256" key="2">
    <source>
        <dbReference type="ARBA" id="ARBA00005262"/>
    </source>
</evidence>
<dbReference type="InterPro" id="IPR052518">
    <property type="entry name" value="CHR_Transporter"/>
</dbReference>
<keyword evidence="5 7" id="KW-1133">Transmembrane helix</keyword>
<keyword evidence="4 7" id="KW-0812">Transmembrane</keyword>
<dbReference type="Pfam" id="PF02417">
    <property type="entry name" value="Chromate_transp"/>
    <property type="match status" value="1"/>
</dbReference>
<evidence type="ECO:0000256" key="1">
    <source>
        <dbReference type="ARBA" id="ARBA00004651"/>
    </source>
</evidence>
<keyword evidence="6 7" id="KW-0472">Membrane</keyword>
<dbReference type="EMBL" id="FNQE01000021">
    <property type="protein sequence ID" value="SDZ14066.1"/>
    <property type="molecule type" value="Genomic_DNA"/>
</dbReference>
<evidence type="ECO:0000313" key="8">
    <source>
        <dbReference type="EMBL" id="SDZ14066.1"/>
    </source>
</evidence>
<evidence type="ECO:0000256" key="6">
    <source>
        <dbReference type="ARBA" id="ARBA00023136"/>
    </source>
</evidence>
<dbReference type="AlphaFoldDB" id="A0A1H3QKZ6"/>
<dbReference type="Proteomes" id="UP000198625">
    <property type="component" value="Unassembled WGS sequence"/>
</dbReference>
<dbReference type="PANTHER" id="PTHR43663:SF1">
    <property type="entry name" value="CHROMATE TRANSPORTER"/>
    <property type="match status" value="1"/>
</dbReference>
<sequence length="174" mass="19302">MIYLKLFITFFKIGLFSFGGGYAMLPLIQTEVVDVNSWISISEFTDIVAISQVTPGPIAVNSATYIGYTVTNSVIGSFFATLGVTLPSVIIMLIICNFFFKFKNNKYVENAFVGLRPVVVGLVLSAMLLLINKETFIDYKSIIFFALAFLATWKLKMNPILITLLAGIAGYFIY</sequence>